<reference evidence="1" key="1">
    <citation type="submission" date="2020-05" db="EMBL/GenBank/DDBJ databases">
        <title>Large-scale comparative analyses of tick genomes elucidate their genetic diversity and vector capacities.</title>
        <authorList>
            <person name="Jia N."/>
            <person name="Wang J."/>
            <person name="Shi W."/>
            <person name="Du L."/>
            <person name="Sun Y."/>
            <person name="Zhan W."/>
            <person name="Jiang J."/>
            <person name="Wang Q."/>
            <person name="Zhang B."/>
            <person name="Ji P."/>
            <person name="Sakyi L.B."/>
            <person name="Cui X."/>
            <person name="Yuan T."/>
            <person name="Jiang B."/>
            <person name="Yang W."/>
            <person name="Lam T.T.-Y."/>
            <person name="Chang Q."/>
            <person name="Ding S."/>
            <person name="Wang X."/>
            <person name="Zhu J."/>
            <person name="Ruan X."/>
            <person name="Zhao L."/>
            <person name="Wei J."/>
            <person name="Que T."/>
            <person name="Du C."/>
            <person name="Cheng J."/>
            <person name="Dai P."/>
            <person name="Han X."/>
            <person name="Huang E."/>
            <person name="Gao Y."/>
            <person name="Liu J."/>
            <person name="Shao H."/>
            <person name="Ye R."/>
            <person name="Li L."/>
            <person name="Wei W."/>
            <person name="Wang X."/>
            <person name="Wang C."/>
            <person name="Yang T."/>
            <person name="Huo Q."/>
            <person name="Li W."/>
            <person name="Guo W."/>
            <person name="Chen H."/>
            <person name="Zhou L."/>
            <person name="Ni X."/>
            <person name="Tian J."/>
            <person name="Zhou Y."/>
            <person name="Sheng Y."/>
            <person name="Liu T."/>
            <person name="Pan Y."/>
            <person name="Xia L."/>
            <person name="Li J."/>
            <person name="Zhao F."/>
            <person name="Cao W."/>
        </authorList>
    </citation>
    <scope>NUCLEOTIDE SEQUENCE</scope>
    <source>
        <strain evidence="1">Hyas-2018</strain>
    </source>
</reference>
<evidence type="ECO:0000313" key="2">
    <source>
        <dbReference type="Proteomes" id="UP000821845"/>
    </source>
</evidence>
<sequence length="143" mass="16315">MSGVFTKRDFDDACEASEGSLPLKLQRAADEELGETPSKRRDALDRLRQLLEAEPDLNANKDTEFLLRFLRVRKYNVESALQTIRTYYRNRASSESLYHDFLPGKVPSAARKIILILPERDVHGRPVLLVKPGMAILRHISPL</sequence>
<proteinExistence type="predicted"/>
<organism evidence="1 2">
    <name type="scientific">Hyalomma asiaticum</name>
    <name type="common">Tick</name>
    <dbReference type="NCBI Taxonomy" id="266040"/>
    <lineage>
        <taxon>Eukaryota</taxon>
        <taxon>Metazoa</taxon>
        <taxon>Ecdysozoa</taxon>
        <taxon>Arthropoda</taxon>
        <taxon>Chelicerata</taxon>
        <taxon>Arachnida</taxon>
        <taxon>Acari</taxon>
        <taxon>Parasitiformes</taxon>
        <taxon>Ixodida</taxon>
        <taxon>Ixodoidea</taxon>
        <taxon>Ixodidae</taxon>
        <taxon>Hyalomminae</taxon>
        <taxon>Hyalomma</taxon>
    </lineage>
</organism>
<dbReference type="EMBL" id="CM023485">
    <property type="protein sequence ID" value="KAH6930566.1"/>
    <property type="molecule type" value="Genomic_DNA"/>
</dbReference>
<evidence type="ECO:0000313" key="1">
    <source>
        <dbReference type="EMBL" id="KAH6930566.1"/>
    </source>
</evidence>
<protein>
    <submittedName>
        <fullName evidence="1">Uncharacterized protein</fullName>
    </submittedName>
</protein>
<keyword evidence="2" id="KW-1185">Reference proteome</keyword>
<name>A0ACB7S943_HYAAI</name>
<accession>A0ACB7S943</accession>
<gene>
    <name evidence="1" type="ORF">HPB50_014732</name>
</gene>
<comment type="caution">
    <text evidence="1">The sequence shown here is derived from an EMBL/GenBank/DDBJ whole genome shotgun (WGS) entry which is preliminary data.</text>
</comment>
<dbReference type="Proteomes" id="UP000821845">
    <property type="component" value="Chromosome 5"/>
</dbReference>